<gene>
    <name evidence="11" type="primary">11417891</name>
    <name evidence="10" type="ordered locus">MTR_1g021230</name>
</gene>
<dbReference type="GO" id="GO:0005634">
    <property type="term" value="C:nucleus"/>
    <property type="evidence" value="ECO:0000318"/>
    <property type="project" value="GO_Central"/>
</dbReference>
<dbReference type="InterPro" id="IPR009057">
    <property type="entry name" value="Homeodomain-like_sf"/>
</dbReference>
<dbReference type="InterPro" id="IPR017930">
    <property type="entry name" value="Myb_dom"/>
</dbReference>
<dbReference type="Gene3D" id="1.10.10.60">
    <property type="entry name" value="Homeodomain-like"/>
    <property type="match status" value="2"/>
</dbReference>
<dbReference type="EMBL" id="CM001217">
    <property type="protein sequence ID" value="AES59513.1"/>
    <property type="molecule type" value="Genomic_DNA"/>
</dbReference>
<evidence type="ECO:0000256" key="7">
    <source>
        <dbReference type="SAM" id="MobiDB-lite"/>
    </source>
</evidence>
<keyword evidence="4" id="KW-0238">DNA-binding</keyword>
<dbReference type="Pfam" id="PF00249">
    <property type="entry name" value="Myb_DNA-binding"/>
    <property type="match status" value="2"/>
</dbReference>
<evidence type="ECO:0000256" key="1">
    <source>
        <dbReference type="ARBA" id="ARBA00004123"/>
    </source>
</evidence>
<dbReference type="eggNOG" id="KOG0048">
    <property type="taxonomic scope" value="Eukaryota"/>
</dbReference>
<evidence type="ECO:0000313" key="12">
    <source>
        <dbReference type="Proteomes" id="UP000002051"/>
    </source>
</evidence>
<feature type="domain" description="HTH myb-type" evidence="9">
    <location>
        <begin position="111"/>
        <end position="161"/>
    </location>
</feature>
<feature type="compositionally biased region" description="Low complexity" evidence="7">
    <location>
        <begin position="15"/>
        <end position="25"/>
    </location>
</feature>
<dbReference type="HOGENOM" id="CLU_617329_0_0_1"/>
<evidence type="ECO:0000256" key="4">
    <source>
        <dbReference type="ARBA" id="ARBA00023125"/>
    </source>
</evidence>
<dbReference type="CDD" id="cd00167">
    <property type="entry name" value="SANT"/>
    <property type="match status" value="2"/>
</dbReference>
<evidence type="ECO:0000256" key="2">
    <source>
        <dbReference type="ARBA" id="ARBA00022737"/>
    </source>
</evidence>
<reference evidence="11" key="3">
    <citation type="submission" date="2015-04" db="UniProtKB">
        <authorList>
            <consortium name="EnsemblPlants"/>
        </authorList>
    </citation>
    <scope>IDENTIFICATION</scope>
    <source>
        <strain evidence="11">cv. Jemalong A17</strain>
    </source>
</reference>
<dbReference type="KEGG" id="mtr:11417891"/>
<evidence type="ECO:0000313" key="10">
    <source>
        <dbReference type="EMBL" id="AES59513.1"/>
    </source>
</evidence>
<accession>G7I4J6</accession>
<organism evidence="10 12">
    <name type="scientific">Medicago truncatula</name>
    <name type="common">Barrel medic</name>
    <name type="synonym">Medicago tribuloides</name>
    <dbReference type="NCBI Taxonomy" id="3880"/>
    <lineage>
        <taxon>Eukaryota</taxon>
        <taxon>Viridiplantae</taxon>
        <taxon>Streptophyta</taxon>
        <taxon>Embryophyta</taxon>
        <taxon>Tracheophyta</taxon>
        <taxon>Spermatophyta</taxon>
        <taxon>Magnoliopsida</taxon>
        <taxon>eudicotyledons</taxon>
        <taxon>Gunneridae</taxon>
        <taxon>Pentapetalae</taxon>
        <taxon>rosids</taxon>
        <taxon>fabids</taxon>
        <taxon>Fabales</taxon>
        <taxon>Fabaceae</taxon>
        <taxon>Papilionoideae</taxon>
        <taxon>50 kb inversion clade</taxon>
        <taxon>NPAAA clade</taxon>
        <taxon>Hologalegina</taxon>
        <taxon>IRL clade</taxon>
        <taxon>Trifolieae</taxon>
        <taxon>Medicago</taxon>
    </lineage>
</organism>
<evidence type="ECO:0000256" key="6">
    <source>
        <dbReference type="ARBA" id="ARBA00023242"/>
    </source>
</evidence>
<dbReference type="PROSITE" id="PS50090">
    <property type="entry name" value="MYB_LIKE"/>
    <property type="match status" value="2"/>
</dbReference>
<name>G7I4J6_MEDTR</name>
<evidence type="ECO:0000256" key="3">
    <source>
        <dbReference type="ARBA" id="ARBA00023015"/>
    </source>
</evidence>
<evidence type="ECO:0000256" key="5">
    <source>
        <dbReference type="ARBA" id="ARBA00023163"/>
    </source>
</evidence>
<dbReference type="GO" id="GO:0003677">
    <property type="term" value="F:DNA binding"/>
    <property type="evidence" value="ECO:0007669"/>
    <property type="project" value="UniProtKB-KW"/>
</dbReference>
<keyword evidence="6" id="KW-0539">Nucleus</keyword>
<evidence type="ECO:0000259" key="9">
    <source>
        <dbReference type="PROSITE" id="PS51294"/>
    </source>
</evidence>
<dbReference type="OrthoDB" id="2143914at2759"/>
<dbReference type="SMR" id="G7I4J6"/>
<feature type="domain" description="Myb-like" evidence="8">
    <location>
        <begin position="54"/>
        <end position="106"/>
    </location>
</feature>
<feature type="domain" description="Myb-like" evidence="8">
    <location>
        <begin position="107"/>
        <end position="157"/>
    </location>
</feature>
<dbReference type="PANTHER" id="PTHR47995:SF18">
    <property type="entry name" value="TRANSCRIPTION FACTOR MYB65"/>
    <property type="match status" value="1"/>
</dbReference>
<dbReference type="GO" id="GO:0006355">
    <property type="term" value="P:regulation of DNA-templated transcription"/>
    <property type="evidence" value="ECO:0000318"/>
    <property type="project" value="GO_Central"/>
</dbReference>
<keyword evidence="2" id="KW-0677">Repeat</keyword>
<reference evidence="10 12" key="2">
    <citation type="journal article" date="2014" name="BMC Genomics">
        <title>An improved genome release (version Mt4.0) for the model legume Medicago truncatula.</title>
        <authorList>
            <person name="Tang H."/>
            <person name="Krishnakumar V."/>
            <person name="Bidwell S."/>
            <person name="Rosen B."/>
            <person name="Chan A."/>
            <person name="Zhou S."/>
            <person name="Gentzbittel L."/>
            <person name="Childs K.L."/>
            <person name="Yandell M."/>
            <person name="Gundlach H."/>
            <person name="Mayer K.F."/>
            <person name="Schwartz D.C."/>
            <person name="Town C.D."/>
        </authorList>
    </citation>
    <scope>GENOME REANNOTATION</scope>
    <source>
        <strain evidence="11 12">cv. Jemalong A17</strain>
    </source>
</reference>
<feature type="domain" description="HTH myb-type" evidence="9">
    <location>
        <begin position="57"/>
        <end position="110"/>
    </location>
</feature>
<sequence length="444" mass="50318">MNSALSEDDGDHKTGILSGMSSPSSGDDDRKRQSILSADQETDEGDTTGGEGGEGGLKKGPWTAAEDEILVAHVQKYGEGNWNSVRKCTGLARCGKSCRLRWANHLRPDLRKGAITAEEERRIIELHHKMGNKWAQMAALLPGRTDNEIKNFWNTRCKKRGRANLPIYPEDLSSECLLNQENADMLTNEASQHDEAENKVPEVIFKDYKLRPDILPPCFDKLLAGLLLRPSKRPWKSDMNLYSYSNNAAAPAAFDQLRKYPMPSPSSPPWEDINEPHSYNQFNEYDNPMVGIHMAPKTSSFEPIYGFMKTEPPSLQYSQTQHRSYMIPYPQVEPVQSVPTSLERSHFLPSNEANLSTQWDESDDQYDGLFPSFDYNNNNHMNTCSTDGHHSAETTQGHDIINHAAFNQIPDYFSSERDDLRRKIFAHPDAAPVVDDFAWYYKIE</sequence>
<dbReference type="SMART" id="SM00717">
    <property type="entry name" value="SANT"/>
    <property type="match status" value="2"/>
</dbReference>
<keyword evidence="12" id="KW-1185">Reference proteome</keyword>
<dbReference type="FunFam" id="1.10.10.60:FF:000001">
    <property type="entry name" value="MYB-related transcription factor"/>
    <property type="match status" value="1"/>
</dbReference>
<evidence type="ECO:0000259" key="8">
    <source>
        <dbReference type="PROSITE" id="PS50090"/>
    </source>
</evidence>
<keyword evidence="3" id="KW-0805">Transcription regulation</keyword>
<dbReference type="EnsemblPlants" id="AES59513">
    <property type="protein sequence ID" value="AES59513"/>
    <property type="gene ID" value="MTR_1g021230"/>
</dbReference>
<dbReference type="PaxDb" id="3880-AES59513"/>
<dbReference type="AlphaFoldDB" id="G7I4J6"/>
<dbReference type="InterPro" id="IPR001005">
    <property type="entry name" value="SANT/Myb"/>
</dbReference>
<dbReference type="PANTHER" id="PTHR47995">
    <property type="entry name" value="TRANSCRIPTION FACTOR MYB33-RELATED"/>
    <property type="match status" value="1"/>
</dbReference>
<proteinExistence type="predicted"/>
<dbReference type="SUPFAM" id="SSF46689">
    <property type="entry name" value="Homeodomain-like"/>
    <property type="match status" value="1"/>
</dbReference>
<evidence type="ECO:0000313" key="11">
    <source>
        <dbReference type="EnsemblPlants" id="AES59513"/>
    </source>
</evidence>
<dbReference type="Proteomes" id="UP000002051">
    <property type="component" value="Unassembled WGS sequence"/>
</dbReference>
<keyword evidence="5" id="KW-0804">Transcription</keyword>
<feature type="region of interest" description="Disordered" evidence="7">
    <location>
        <begin position="1"/>
        <end position="60"/>
    </location>
</feature>
<dbReference type="GO" id="GO:0003700">
    <property type="term" value="F:DNA-binding transcription factor activity"/>
    <property type="evidence" value="ECO:0000318"/>
    <property type="project" value="GO_Central"/>
</dbReference>
<reference evidence="10 12" key="1">
    <citation type="journal article" date="2011" name="Nature">
        <title>The Medicago genome provides insight into the evolution of rhizobial symbioses.</title>
        <authorList>
            <person name="Young N.D."/>
            <person name="Debelle F."/>
            <person name="Oldroyd G.E."/>
            <person name="Geurts R."/>
            <person name="Cannon S.B."/>
            <person name="Udvardi M.K."/>
            <person name="Benedito V.A."/>
            <person name="Mayer K.F."/>
            <person name="Gouzy J."/>
            <person name="Schoof H."/>
            <person name="Van de Peer Y."/>
            <person name="Proost S."/>
            <person name="Cook D.R."/>
            <person name="Meyers B.C."/>
            <person name="Spannagl M."/>
            <person name="Cheung F."/>
            <person name="De Mita S."/>
            <person name="Krishnakumar V."/>
            <person name="Gundlach H."/>
            <person name="Zhou S."/>
            <person name="Mudge J."/>
            <person name="Bharti A.K."/>
            <person name="Murray J.D."/>
            <person name="Naoumkina M.A."/>
            <person name="Rosen B."/>
            <person name="Silverstein K.A."/>
            <person name="Tang H."/>
            <person name="Rombauts S."/>
            <person name="Zhao P.X."/>
            <person name="Zhou P."/>
            <person name="Barbe V."/>
            <person name="Bardou P."/>
            <person name="Bechner M."/>
            <person name="Bellec A."/>
            <person name="Berger A."/>
            <person name="Berges H."/>
            <person name="Bidwell S."/>
            <person name="Bisseling T."/>
            <person name="Choisne N."/>
            <person name="Couloux A."/>
            <person name="Denny R."/>
            <person name="Deshpande S."/>
            <person name="Dai X."/>
            <person name="Doyle J.J."/>
            <person name="Dudez A.M."/>
            <person name="Farmer A.D."/>
            <person name="Fouteau S."/>
            <person name="Franken C."/>
            <person name="Gibelin C."/>
            <person name="Gish J."/>
            <person name="Goldstein S."/>
            <person name="Gonzalez A.J."/>
            <person name="Green P.J."/>
            <person name="Hallab A."/>
            <person name="Hartog M."/>
            <person name="Hua A."/>
            <person name="Humphray S.J."/>
            <person name="Jeong D.H."/>
            <person name="Jing Y."/>
            <person name="Jocker A."/>
            <person name="Kenton S.M."/>
            <person name="Kim D.J."/>
            <person name="Klee K."/>
            <person name="Lai H."/>
            <person name="Lang C."/>
            <person name="Lin S."/>
            <person name="Macmil S.L."/>
            <person name="Magdelenat G."/>
            <person name="Matthews L."/>
            <person name="McCorrison J."/>
            <person name="Monaghan E.L."/>
            <person name="Mun J.H."/>
            <person name="Najar F.Z."/>
            <person name="Nicholson C."/>
            <person name="Noirot C."/>
            <person name="O'Bleness M."/>
            <person name="Paule C.R."/>
            <person name="Poulain J."/>
            <person name="Prion F."/>
            <person name="Qin B."/>
            <person name="Qu C."/>
            <person name="Retzel E.F."/>
            <person name="Riddle C."/>
            <person name="Sallet E."/>
            <person name="Samain S."/>
            <person name="Samson N."/>
            <person name="Sanders I."/>
            <person name="Saurat O."/>
            <person name="Scarpelli C."/>
            <person name="Schiex T."/>
            <person name="Segurens B."/>
            <person name="Severin A.J."/>
            <person name="Sherrier D.J."/>
            <person name="Shi R."/>
            <person name="Sims S."/>
            <person name="Singer S.R."/>
            <person name="Sinharoy S."/>
            <person name="Sterck L."/>
            <person name="Viollet A."/>
            <person name="Wang B.B."/>
            <person name="Wang K."/>
            <person name="Wang M."/>
            <person name="Wang X."/>
            <person name="Warfsmann J."/>
            <person name="Weissenbach J."/>
            <person name="White D.D."/>
            <person name="White J.D."/>
            <person name="Wiley G.B."/>
            <person name="Wincker P."/>
            <person name="Xing Y."/>
            <person name="Yang L."/>
            <person name="Yao Z."/>
            <person name="Ying F."/>
            <person name="Zhai J."/>
            <person name="Zhou L."/>
            <person name="Zuber A."/>
            <person name="Denarie J."/>
            <person name="Dixon R.A."/>
            <person name="May G.D."/>
            <person name="Schwartz D.C."/>
            <person name="Rogers J."/>
            <person name="Quetier F."/>
            <person name="Town C.D."/>
            <person name="Roe B.A."/>
        </authorList>
    </citation>
    <scope>NUCLEOTIDE SEQUENCE [LARGE SCALE GENOMIC DNA]</scope>
    <source>
        <strain evidence="10">A17</strain>
        <strain evidence="11 12">cv. Jemalong A17</strain>
    </source>
</reference>
<dbReference type="PROSITE" id="PS51294">
    <property type="entry name" value="HTH_MYB"/>
    <property type="match status" value="2"/>
</dbReference>
<comment type="subcellular location">
    <subcellularLocation>
        <location evidence="1">Nucleus</location>
    </subcellularLocation>
</comment>
<protein>
    <submittedName>
        <fullName evidence="10">Myb transcription factor</fullName>
    </submittedName>
</protein>